<evidence type="ECO:0000256" key="12">
    <source>
        <dbReference type="ARBA" id="ARBA00033342"/>
    </source>
</evidence>
<feature type="domain" description="Membrane insertase YidC N-terminal" evidence="16">
    <location>
        <begin position="56"/>
        <end position="312"/>
    </location>
</feature>
<keyword evidence="8 14" id="KW-1133">Transmembrane helix</keyword>
<dbReference type="PANTHER" id="PTHR12428:SF65">
    <property type="entry name" value="CYTOCHROME C OXIDASE ASSEMBLY PROTEIN COX18, MITOCHONDRIAL"/>
    <property type="match status" value="1"/>
</dbReference>
<dbReference type="Pfam" id="PF02096">
    <property type="entry name" value="60KD_IMP"/>
    <property type="match status" value="1"/>
</dbReference>
<feature type="transmembrane region" description="Helical" evidence="14">
    <location>
        <begin position="328"/>
        <end position="348"/>
    </location>
</feature>
<sequence>MLLIVIYYSYFSPNETPIVIEENEKIEEIPNKKTIIENKEEELNQSFSSINKEKIITIENENLIVEFNSKGAKILNVFLKNYLTNNKKLKIYGNNESDINYHLISEESTDLDKIIFNSTINKSEEGIKLSFKANSNDNKNILISYLLNKNSYIIENNISYNSNSSSNKSLKINWVNKLKHQEANISNEKIQTTIYYYSNNEDFDYLSASSKNDENLSVEENLLWITNKQQFFTSGIISKNGFINSNLKSIYLNDSSFIKTLQINTELSMVNNTASFSYFFGPNKYSLMKNIDNNFYKNINLGWIGVNFFNKYVIIPIFNFLETITGNYGLIIFLLVVIIRLIITPLTIKSHMSMAKLKVLNPEIKKIKEKHDGDMQKSQAEIMALYQKTGVSPLGGCLPLLFQLPILVSIFYFIPNSIELRGKSFLWASDLSSYDSILNLPFSIPFYGDHVSLFTLLMTVSTLLINKANSQMQTIEGPMKTIQYIFPFMFLFIFNNFSSGLTYYYFLSNVASYAQIIIFKKFVDEEKIKHEININRKKTLNKKKSNFQIRLEEAMKAKQKNKRRYKKN</sequence>
<dbReference type="GO" id="GO:0015031">
    <property type="term" value="P:protein transport"/>
    <property type="evidence" value="ECO:0007669"/>
    <property type="project" value="UniProtKB-KW"/>
</dbReference>
<evidence type="ECO:0000256" key="7">
    <source>
        <dbReference type="ARBA" id="ARBA00022927"/>
    </source>
</evidence>
<dbReference type="PRINTS" id="PR00701">
    <property type="entry name" value="60KDINNERMP"/>
</dbReference>
<dbReference type="InterPro" id="IPR047196">
    <property type="entry name" value="YidC_ALB_C"/>
</dbReference>
<keyword evidence="5" id="KW-1003">Cell membrane</keyword>
<dbReference type="CDD" id="cd20070">
    <property type="entry name" value="5TM_YidC_Alb3"/>
    <property type="match status" value="1"/>
</dbReference>
<comment type="subcellular location">
    <subcellularLocation>
        <location evidence="1">Cell inner membrane</location>
        <topology evidence="1">Multi-pass membrane protein</topology>
    </subcellularLocation>
</comment>
<evidence type="ECO:0000256" key="5">
    <source>
        <dbReference type="ARBA" id="ARBA00022475"/>
    </source>
</evidence>
<dbReference type="EMBL" id="UINC01000355">
    <property type="protein sequence ID" value="SUZ53874.1"/>
    <property type="molecule type" value="Genomic_DNA"/>
</dbReference>
<dbReference type="InterPro" id="IPR038221">
    <property type="entry name" value="YidC_periplasmic_sf"/>
</dbReference>
<dbReference type="NCBIfam" id="NF002356">
    <property type="entry name" value="PRK01318.2-3"/>
    <property type="match status" value="1"/>
</dbReference>
<evidence type="ECO:0000256" key="10">
    <source>
        <dbReference type="ARBA" id="ARBA00023186"/>
    </source>
</evidence>
<evidence type="ECO:0000256" key="4">
    <source>
        <dbReference type="ARBA" id="ARBA00022448"/>
    </source>
</evidence>
<evidence type="ECO:0000256" key="2">
    <source>
        <dbReference type="ARBA" id="ARBA00010527"/>
    </source>
</evidence>
<dbReference type="InterPro" id="IPR019998">
    <property type="entry name" value="Membr_insert_YidC"/>
</dbReference>
<keyword evidence="9 14" id="KW-0472">Membrane</keyword>
<dbReference type="NCBIfam" id="TIGR03593">
    <property type="entry name" value="yidC_nterm"/>
    <property type="match status" value="1"/>
</dbReference>
<keyword evidence="6 14" id="KW-0812">Transmembrane</keyword>
<dbReference type="InterPro" id="IPR028053">
    <property type="entry name" value="Membr_insert_YidC_N"/>
</dbReference>
<evidence type="ECO:0000259" key="15">
    <source>
        <dbReference type="Pfam" id="PF02096"/>
    </source>
</evidence>
<evidence type="ECO:0000256" key="3">
    <source>
        <dbReference type="ARBA" id="ARBA00015325"/>
    </source>
</evidence>
<dbReference type="InterPro" id="IPR001708">
    <property type="entry name" value="YidC/ALB3/OXA1/COX18"/>
</dbReference>
<evidence type="ECO:0000313" key="17">
    <source>
        <dbReference type="EMBL" id="SUZ53874.1"/>
    </source>
</evidence>
<evidence type="ECO:0000256" key="1">
    <source>
        <dbReference type="ARBA" id="ARBA00004429"/>
    </source>
</evidence>
<dbReference type="GO" id="GO:0051205">
    <property type="term" value="P:protein insertion into membrane"/>
    <property type="evidence" value="ECO:0007669"/>
    <property type="project" value="TreeGrafter"/>
</dbReference>
<dbReference type="PANTHER" id="PTHR12428">
    <property type="entry name" value="OXA1"/>
    <property type="match status" value="1"/>
</dbReference>
<evidence type="ECO:0000256" key="13">
    <source>
        <dbReference type="SAM" id="Coils"/>
    </source>
</evidence>
<evidence type="ECO:0000256" key="14">
    <source>
        <dbReference type="SAM" id="Phobius"/>
    </source>
</evidence>
<dbReference type="AlphaFoldDB" id="A0A381NID1"/>
<dbReference type="CDD" id="cd19961">
    <property type="entry name" value="EcYidC-like_peri"/>
    <property type="match status" value="1"/>
</dbReference>
<proteinExistence type="inferred from homology"/>
<dbReference type="HAMAP" id="MF_01810">
    <property type="entry name" value="YidC_type1"/>
    <property type="match status" value="1"/>
</dbReference>
<feature type="transmembrane region" description="Helical" evidence="14">
    <location>
        <begin position="485"/>
        <end position="506"/>
    </location>
</feature>
<feature type="coiled-coil region" evidence="13">
    <location>
        <begin position="537"/>
        <end position="568"/>
    </location>
</feature>
<dbReference type="NCBIfam" id="TIGR03592">
    <property type="entry name" value="yidC_oxa1_cterm"/>
    <property type="match status" value="1"/>
</dbReference>
<dbReference type="InterPro" id="IPR028055">
    <property type="entry name" value="YidC/Oxa/ALB_C"/>
</dbReference>
<evidence type="ECO:0000256" key="9">
    <source>
        <dbReference type="ARBA" id="ARBA00023136"/>
    </source>
</evidence>
<feature type="transmembrane region" description="Helical" evidence="14">
    <location>
        <begin position="444"/>
        <end position="465"/>
    </location>
</feature>
<evidence type="ECO:0000259" key="16">
    <source>
        <dbReference type="Pfam" id="PF14849"/>
    </source>
</evidence>
<feature type="transmembrane region" description="Helical" evidence="14">
    <location>
        <begin position="391"/>
        <end position="414"/>
    </location>
</feature>
<organism evidence="17">
    <name type="scientific">marine metagenome</name>
    <dbReference type="NCBI Taxonomy" id="408172"/>
    <lineage>
        <taxon>unclassified sequences</taxon>
        <taxon>metagenomes</taxon>
        <taxon>ecological metagenomes</taxon>
    </lineage>
</organism>
<name>A0A381NID1_9ZZZZ</name>
<protein>
    <recommendedName>
        <fullName evidence="3">Membrane protein insertase YidC</fullName>
    </recommendedName>
    <alternativeName>
        <fullName evidence="12">Foldase YidC</fullName>
    </alternativeName>
    <alternativeName>
        <fullName evidence="11">Membrane integrase YidC</fullName>
    </alternativeName>
</protein>
<keyword evidence="10" id="KW-0143">Chaperone</keyword>
<comment type="similarity">
    <text evidence="2">Belongs to the OXA1/ALB3/YidC family. Type 1 subfamily.</text>
</comment>
<keyword evidence="7" id="KW-0653">Protein transport</keyword>
<evidence type="ECO:0000256" key="11">
    <source>
        <dbReference type="ARBA" id="ARBA00033245"/>
    </source>
</evidence>
<dbReference type="GO" id="GO:0005886">
    <property type="term" value="C:plasma membrane"/>
    <property type="evidence" value="ECO:0007669"/>
    <property type="project" value="UniProtKB-SubCell"/>
</dbReference>
<reference evidence="17" key="1">
    <citation type="submission" date="2018-05" db="EMBL/GenBank/DDBJ databases">
        <authorList>
            <person name="Lanie J.A."/>
            <person name="Ng W.-L."/>
            <person name="Kazmierczak K.M."/>
            <person name="Andrzejewski T.M."/>
            <person name="Davidsen T.M."/>
            <person name="Wayne K.J."/>
            <person name="Tettelin H."/>
            <person name="Glass J.I."/>
            <person name="Rusch D."/>
            <person name="Podicherti R."/>
            <person name="Tsui H.-C.T."/>
            <person name="Winkler M.E."/>
        </authorList>
    </citation>
    <scope>NUCLEOTIDE SEQUENCE</scope>
</reference>
<dbReference type="GO" id="GO:0032977">
    <property type="term" value="F:membrane insertase activity"/>
    <property type="evidence" value="ECO:0007669"/>
    <property type="project" value="InterPro"/>
</dbReference>
<gene>
    <name evidence="17" type="ORF">METZ01_LOCUS6728</name>
</gene>
<evidence type="ECO:0000256" key="8">
    <source>
        <dbReference type="ARBA" id="ARBA00022989"/>
    </source>
</evidence>
<dbReference type="Pfam" id="PF14849">
    <property type="entry name" value="YidC_periplas"/>
    <property type="match status" value="1"/>
</dbReference>
<accession>A0A381NID1</accession>
<evidence type="ECO:0000256" key="6">
    <source>
        <dbReference type="ARBA" id="ARBA00022692"/>
    </source>
</evidence>
<keyword evidence="4" id="KW-0813">Transport</keyword>
<dbReference type="Gene3D" id="2.70.98.90">
    <property type="match status" value="1"/>
</dbReference>
<keyword evidence="13" id="KW-0175">Coiled coil</keyword>
<feature type="domain" description="Membrane insertase YidC/Oxa/ALB C-terminal" evidence="15">
    <location>
        <begin position="328"/>
        <end position="520"/>
    </location>
</feature>